<accession>A0ABT4VZJ7</accession>
<dbReference type="InterPro" id="IPR055199">
    <property type="entry name" value="Hda_lid"/>
</dbReference>
<evidence type="ECO:0000313" key="3">
    <source>
        <dbReference type="Proteomes" id="UP001528040"/>
    </source>
</evidence>
<dbReference type="EMBL" id="JAQIIO010000002">
    <property type="protein sequence ID" value="MDA5093636.1"/>
    <property type="molecule type" value="Genomic_DNA"/>
</dbReference>
<dbReference type="SUPFAM" id="SSF52540">
    <property type="entry name" value="P-loop containing nucleoside triphosphate hydrolases"/>
    <property type="match status" value="1"/>
</dbReference>
<evidence type="ECO:0000259" key="1">
    <source>
        <dbReference type="Pfam" id="PF22688"/>
    </source>
</evidence>
<dbReference type="PANTHER" id="PTHR30050">
    <property type="entry name" value="CHROMOSOMAL REPLICATION INITIATOR PROTEIN DNAA"/>
    <property type="match status" value="1"/>
</dbReference>
<organism evidence="2 3">
    <name type="scientific">Aliiroseovarius salicola</name>
    <dbReference type="NCBI Taxonomy" id="3009082"/>
    <lineage>
        <taxon>Bacteria</taxon>
        <taxon>Pseudomonadati</taxon>
        <taxon>Pseudomonadota</taxon>
        <taxon>Alphaproteobacteria</taxon>
        <taxon>Rhodobacterales</taxon>
        <taxon>Paracoccaceae</taxon>
        <taxon>Aliiroseovarius</taxon>
    </lineage>
</organism>
<comment type="caution">
    <text evidence="2">The sequence shown here is derived from an EMBL/GenBank/DDBJ whole genome shotgun (WGS) entry which is preliminary data.</text>
</comment>
<dbReference type="Pfam" id="PF22688">
    <property type="entry name" value="Hda_lid"/>
    <property type="match status" value="1"/>
</dbReference>
<gene>
    <name evidence="2" type="ORF">O2N63_05980</name>
</gene>
<reference evidence="2 3" key="1">
    <citation type="submission" date="2023-01" db="EMBL/GenBank/DDBJ databases">
        <authorList>
            <person name="Yoon J.-W."/>
        </authorList>
    </citation>
    <scope>NUCLEOTIDE SEQUENCE [LARGE SCALE GENOMIC DNA]</scope>
    <source>
        <strain evidence="2 3">KMU-50</strain>
    </source>
</reference>
<dbReference type="Gene3D" id="3.40.50.300">
    <property type="entry name" value="P-loop containing nucleotide triphosphate hydrolases"/>
    <property type="match status" value="1"/>
</dbReference>
<protein>
    <submittedName>
        <fullName evidence="2">DnaA/Hda family protein</fullName>
    </submittedName>
</protein>
<dbReference type="RefSeq" id="WP_271053318.1">
    <property type="nucleotide sequence ID" value="NZ_JAQIIO010000002.1"/>
</dbReference>
<sequence>MQEQLTFDLPVHAAQGVTDFLVTPSNQAAMALVDGWELWPNQKLVLAGAKGTGKTHMSHVWAEQSGAEIIDASRLGTTVIEALAGGSVVVEDVERIAGDRAAETALFHLHNLVLAEGGWLMLTANDAPSRWGLTLPDLRSRMEGTTLARLEPPDDMLLSAVLVKLFDDRQISVNANLVDYLLPRMERSLAAAAQMVDMLDRMALAEQRPVTRALAQRLFGNE</sequence>
<feature type="domain" description="Hda lid" evidence="1">
    <location>
        <begin position="167"/>
        <end position="211"/>
    </location>
</feature>
<dbReference type="Gene3D" id="1.10.8.60">
    <property type="match status" value="1"/>
</dbReference>
<proteinExistence type="predicted"/>
<dbReference type="Proteomes" id="UP001528040">
    <property type="component" value="Unassembled WGS sequence"/>
</dbReference>
<dbReference type="InterPro" id="IPR027417">
    <property type="entry name" value="P-loop_NTPase"/>
</dbReference>
<name>A0ABT4VZJ7_9RHOB</name>
<dbReference type="PANTHER" id="PTHR30050:SF5">
    <property type="entry name" value="DNAA REGULATORY INACTIVATOR HDA"/>
    <property type="match status" value="1"/>
</dbReference>
<keyword evidence="3" id="KW-1185">Reference proteome</keyword>
<evidence type="ECO:0000313" key="2">
    <source>
        <dbReference type="EMBL" id="MDA5093636.1"/>
    </source>
</evidence>